<dbReference type="InterPro" id="IPR002563">
    <property type="entry name" value="Flavin_Rdtase-like_dom"/>
</dbReference>
<name>A0ABW3FCD5_9HYPH</name>
<dbReference type="InterPro" id="IPR012349">
    <property type="entry name" value="Split_barrel_FMN-bd"/>
</dbReference>
<dbReference type="EMBL" id="JBHTJV010000003">
    <property type="protein sequence ID" value="MFD0915559.1"/>
    <property type="molecule type" value="Genomic_DNA"/>
</dbReference>
<dbReference type="Pfam" id="PF01613">
    <property type="entry name" value="Flavin_Reduct"/>
    <property type="match status" value="1"/>
</dbReference>
<dbReference type="GO" id="GO:0016491">
    <property type="term" value="F:oxidoreductase activity"/>
    <property type="evidence" value="ECO:0007669"/>
    <property type="project" value="UniProtKB-KW"/>
</dbReference>
<keyword evidence="2" id="KW-0560">Oxidoreductase</keyword>
<dbReference type="PANTHER" id="PTHR43812:SF2">
    <property type="entry name" value="FLAVIN REDUCTASE LIKE DOMAIN-CONTAINING PROTEIN"/>
    <property type="match status" value="1"/>
</dbReference>
<keyword evidence="3" id="KW-1185">Reference proteome</keyword>
<dbReference type="EC" id="1.5.1.-" evidence="2"/>
<evidence type="ECO:0000313" key="3">
    <source>
        <dbReference type="Proteomes" id="UP001597101"/>
    </source>
</evidence>
<dbReference type="RefSeq" id="WP_377211417.1">
    <property type="nucleotide sequence ID" value="NZ_JBHTJV010000003.1"/>
</dbReference>
<dbReference type="PANTHER" id="PTHR43812">
    <property type="entry name" value="BLR2425 PROTEIN"/>
    <property type="match status" value="1"/>
</dbReference>
<comment type="caution">
    <text evidence="2">The sequence shown here is derived from an EMBL/GenBank/DDBJ whole genome shotgun (WGS) entry which is preliminary data.</text>
</comment>
<dbReference type="SUPFAM" id="SSF50475">
    <property type="entry name" value="FMN-binding split barrel"/>
    <property type="match status" value="1"/>
</dbReference>
<gene>
    <name evidence="2" type="ORF">ACFQ14_03975</name>
</gene>
<dbReference type="Gene3D" id="2.30.110.10">
    <property type="entry name" value="Electron Transport, Fmn-binding Protein, Chain A"/>
    <property type="match status" value="1"/>
</dbReference>
<sequence length="203" mass="21786">MFYRAEEDHGLSHNPLKAIVAPRPIGWISTLSAGGVANLAPYSFFNAVSDTPPMLMFASGGEKDSLTNARATGEFTFNYASSRMTDAMNLSSGGYEPDKDEFEIAGLEKVKGETVACPRVAGVPAALECKVLDIIQPIDLSGEKTIYQIVLGQVTGVHIDDAMITDGRFDVKKADPLMRAGYRDYALVSDMFELARPPGAGGM</sequence>
<evidence type="ECO:0000259" key="1">
    <source>
        <dbReference type="SMART" id="SM00903"/>
    </source>
</evidence>
<dbReference type="Proteomes" id="UP001597101">
    <property type="component" value="Unassembled WGS sequence"/>
</dbReference>
<accession>A0ABW3FCD5</accession>
<dbReference type="SMART" id="SM00903">
    <property type="entry name" value="Flavin_Reduct"/>
    <property type="match status" value="1"/>
</dbReference>
<organism evidence="2 3">
    <name type="scientific">Pseudahrensia aquimaris</name>
    <dbReference type="NCBI Taxonomy" id="744461"/>
    <lineage>
        <taxon>Bacteria</taxon>
        <taxon>Pseudomonadati</taxon>
        <taxon>Pseudomonadota</taxon>
        <taxon>Alphaproteobacteria</taxon>
        <taxon>Hyphomicrobiales</taxon>
        <taxon>Ahrensiaceae</taxon>
        <taxon>Pseudahrensia</taxon>
    </lineage>
</organism>
<evidence type="ECO:0000313" key="2">
    <source>
        <dbReference type="EMBL" id="MFD0915559.1"/>
    </source>
</evidence>
<reference evidence="3" key="1">
    <citation type="journal article" date="2019" name="Int. J. Syst. Evol. Microbiol.">
        <title>The Global Catalogue of Microorganisms (GCM) 10K type strain sequencing project: providing services to taxonomists for standard genome sequencing and annotation.</title>
        <authorList>
            <consortium name="The Broad Institute Genomics Platform"/>
            <consortium name="The Broad Institute Genome Sequencing Center for Infectious Disease"/>
            <person name="Wu L."/>
            <person name="Ma J."/>
        </authorList>
    </citation>
    <scope>NUCLEOTIDE SEQUENCE [LARGE SCALE GENOMIC DNA]</scope>
    <source>
        <strain evidence="3">CCUG 60023</strain>
    </source>
</reference>
<feature type="domain" description="Flavin reductase like" evidence="1">
    <location>
        <begin position="18"/>
        <end position="172"/>
    </location>
</feature>
<protein>
    <submittedName>
        <fullName evidence="2">Flavin reductase family protein</fullName>
        <ecNumber evidence="2">1.5.1.-</ecNumber>
    </submittedName>
</protein>
<proteinExistence type="predicted"/>